<dbReference type="EMBL" id="KB908953">
    <property type="protein sequence ID" value="EOB13980.1"/>
    <property type="molecule type" value="Genomic_DNA"/>
</dbReference>
<dbReference type="Proteomes" id="UP000016927">
    <property type="component" value="Unassembled WGS sequence"/>
</dbReference>
<dbReference type="AlphaFoldDB" id="R0MIJ4"/>
<accession>R0MIJ4</accession>
<dbReference type="HOGENOM" id="CLU_1741093_0_0_1"/>
<evidence type="ECO:0000313" key="1">
    <source>
        <dbReference type="EMBL" id="EOB13980.1"/>
    </source>
</evidence>
<name>R0MIJ4_NOSB1</name>
<protein>
    <submittedName>
        <fullName evidence="1">Uncharacterized protein</fullName>
    </submittedName>
</protein>
<sequence>MIFFVTQGEDLLEGMNYIKGPELIEYSISQYKNNVYSISNDKKTHYLSKGLSVVVKDKFIFEEPIATFKLIFEIFILNSNFGFKDSIYLSNAFFIRGKSYKIMLFSSSELMVLIKKYISNRIHNIVASYYCVSIEDFHDILANFVNSSIL</sequence>
<evidence type="ECO:0000313" key="2">
    <source>
        <dbReference type="Proteomes" id="UP000016927"/>
    </source>
</evidence>
<gene>
    <name evidence="1" type="ORF">NBO_45g0003</name>
</gene>
<proteinExistence type="predicted"/>
<keyword evidence="2" id="KW-1185">Reference proteome</keyword>
<reference evidence="1 2" key="1">
    <citation type="journal article" date="2013" name="BMC Genomics">
        <title>Comparative genomics of parasitic silkworm microsporidia reveal an association between genome expansion and host adaptation.</title>
        <authorList>
            <person name="Pan G."/>
            <person name="Xu J."/>
            <person name="Li T."/>
            <person name="Xia Q."/>
            <person name="Liu S.L."/>
            <person name="Zhang G."/>
            <person name="Li S."/>
            <person name="Li C."/>
            <person name="Liu H."/>
            <person name="Yang L."/>
            <person name="Liu T."/>
            <person name="Zhang X."/>
            <person name="Wu Z."/>
            <person name="Fan W."/>
            <person name="Dang X."/>
            <person name="Xiang H."/>
            <person name="Tao M."/>
            <person name="Li Y."/>
            <person name="Hu J."/>
            <person name="Li Z."/>
            <person name="Lin L."/>
            <person name="Luo J."/>
            <person name="Geng L."/>
            <person name="Wang L."/>
            <person name="Long M."/>
            <person name="Wan Y."/>
            <person name="He N."/>
            <person name="Zhang Z."/>
            <person name="Lu C."/>
            <person name="Keeling P.J."/>
            <person name="Wang J."/>
            <person name="Xiang Z."/>
            <person name="Zhou Z."/>
        </authorList>
    </citation>
    <scope>NUCLEOTIDE SEQUENCE [LARGE SCALE GENOMIC DNA]</scope>
    <source>
        <strain evidence="2">CQ1 / CVCC 102059</strain>
    </source>
</reference>
<organism evidence="1 2">
    <name type="scientific">Nosema bombycis (strain CQ1 / CVCC 102059)</name>
    <name type="common">Microsporidian parasite</name>
    <name type="synonym">Pebrine of silkworm</name>
    <dbReference type="NCBI Taxonomy" id="578461"/>
    <lineage>
        <taxon>Eukaryota</taxon>
        <taxon>Fungi</taxon>
        <taxon>Fungi incertae sedis</taxon>
        <taxon>Microsporidia</taxon>
        <taxon>Nosematidae</taxon>
        <taxon>Nosema</taxon>
    </lineage>
</organism>
<dbReference type="VEuPathDB" id="MicrosporidiaDB:NBO_45g0003"/>